<dbReference type="Pfam" id="PF00702">
    <property type="entry name" value="Hydrolase"/>
    <property type="match status" value="1"/>
</dbReference>
<dbReference type="SUPFAM" id="SSF56784">
    <property type="entry name" value="HAD-like"/>
    <property type="match status" value="1"/>
</dbReference>
<evidence type="ECO:0000256" key="2">
    <source>
        <dbReference type="ARBA" id="ARBA00022801"/>
    </source>
</evidence>
<comment type="caution">
    <text evidence="3">The sequence shown here is derived from an EMBL/GenBank/DDBJ whole genome shotgun (WGS) entry which is preliminary data.</text>
</comment>
<dbReference type="InterPro" id="IPR006328">
    <property type="entry name" value="2-HAD"/>
</dbReference>
<evidence type="ECO:0000313" key="3">
    <source>
        <dbReference type="EMBL" id="KAH7358083.1"/>
    </source>
</evidence>
<dbReference type="InterPro" id="IPR023198">
    <property type="entry name" value="PGP-like_dom2"/>
</dbReference>
<dbReference type="PRINTS" id="PR00413">
    <property type="entry name" value="HADHALOGNASE"/>
</dbReference>
<sequence>MSSPELVKTNVKALAFDVFGTVVDWRSSVTSELASLAEAKSSSSATSAASSQQQQALARLASEDWGAFAQAWRNTYKEFVRSFVPGETPWRDIDTHHLVALRGLLRERGLDDVYSEAELLHLSHVWHRLTPWDDSAAGLARLGHRYVTATLSNGNKTLLRDLDDSGPLGFQKIISAEDFKAYKPHPDVYLGAVRELGLKQPGDVALVAAHLSDLWAAKQVGLRTVYVERPQEEDWQPGEERYQQAREWVDIWVSEGAGGFLAVAEALGI</sequence>
<proteinExistence type="inferred from homology"/>
<keyword evidence="4" id="KW-1185">Reference proteome</keyword>
<dbReference type="GO" id="GO:0019120">
    <property type="term" value="F:hydrolase activity, acting on acid halide bonds, in C-halide compounds"/>
    <property type="evidence" value="ECO:0007669"/>
    <property type="project" value="InterPro"/>
</dbReference>
<dbReference type="PANTHER" id="PTHR43316:SF3">
    <property type="entry name" value="HALOACID DEHALOGENASE, TYPE II (AFU_ORTHOLOGUE AFUA_2G07750)-RELATED"/>
    <property type="match status" value="1"/>
</dbReference>
<dbReference type="InterPro" id="IPR006439">
    <property type="entry name" value="HAD-SF_hydro_IA"/>
</dbReference>
<comment type="similarity">
    <text evidence="1">Belongs to the HAD-like hydrolase superfamily. S-2-haloalkanoic acid dehalogenase family.</text>
</comment>
<organism evidence="3 4">
    <name type="scientific">Plectosphaerella cucumerina</name>
    <dbReference type="NCBI Taxonomy" id="40658"/>
    <lineage>
        <taxon>Eukaryota</taxon>
        <taxon>Fungi</taxon>
        <taxon>Dikarya</taxon>
        <taxon>Ascomycota</taxon>
        <taxon>Pezizomycotina</taxon>
        <taxon>Sordariomycetes</taxon>
        <taxon>Hypocreomycetidae</taxon>
        <taxon>Glomerellales</taxon>
        <taxon>Plectosphaerellaceae</taxon>
        <taxon>Plectosphaerella</taxon>
    </lineage>
</organism>
<dbReference type="Proteomes" id="UP000813385">
    <property type="component" value="Unassembled WGS sequence"/>
</dbReference>
<evidence type="ECO:0000313" key="4">
    <source>
        <dbReference type="Proteomes" id="UP000813385"/>
    </source>
</evidence>
<accession>A0A8K0X0W6</accession>
<keyword evidence="2" id="KW-0378">Hydrolase</keyword>
<dbReference type="GO" id="GO:0016791">
    <property type="term" value="F:phosphatase activity"/>
    <property type="evidence" value="ECO:0007669"/>
    <property type="project" value="UniProtKB-ARBA"/>
</dbReference>
<dbReference type="SFLD" id="SFLDS00003">
    <property type="entry name" value="Haloacid_Dehalogenase"/>
    <property type="match status" value="1"/>
</dbReference>
<gene>
    <name evidence="3" type="ORF">B0T11DRAFT_329933</name>
</gene>
<dbReference type="AlphaFoldDB" id="A0A8K0X0W6"/>
<dbReference type="Gene3D" id="1.10.150.240">
    <property type="entry name" value="Putative phosphatase, domain 2"/>
    <property type="match status" value="1"/>
</dbReference>
<dbReference type="OrthoDB" id="40579at2759"/>
<dbReference type="NCBIfam" id="TIGR01428">
    <property type="entry name" value="HAD_type_II"/>
    <property type="match status" value="1"/>
</dbReference>
<dbReference type="PANTHER" id="PTHR43316">
    <property type="entry name" value="HYDROLASE, HALOACID DELAHOGENASE-RELATED"/>
    <property type="match status" value="1"/>
</dbReference>
<dbReference type="Gene3D" id="3.40.50.1000">
    <property type="entry name" value="HAD superfamily/HAD-like"/>
    <property type="match status" value="1"/>
</dbReference>
<protein>
    <submittedName>
        <fullName evidence="3">Haloacid dehalogenase</fullName>
    </submittedName>
</protein>
<dbReference type="InterPro" id="IPR036412">
    <property type="entry name" value="HAD-like_sf"/>
</dbReference>
<dbReference type="NCBIfam" id="TIGR01493">
    <property type="entry name" value="HAD-SF-IA-v2"/>
    <property type="match status" value="1"/>
</dbReference>
<dbReference type="InterPro" id="IPR023214">
    <property type="entry name" value="HAD_sf"/>
</dbReference>
<name>A0A8K0X0W6_9PEZI</name>
<dbReference type="SFLD" id="SFLDG01129">
    <property type="entry name" value="C1.5:_HAD__Beta-PGM__Phosphata"/>
    <property type="match status" value="1"/>
</dbReference>
<reference evidence="3" key="1">
    <citation type="journal article" date="2021" name="Nat. Commun.">
        <title>Genetic determinants of endophytism in the Arabidopsis root mycobiome.</title>
        <authorList>
            <person name="Mesny F."/>
            <person name="Miyauchi S."/>
            <person name="Thiergart T."/>
            <person name="Pickel B."/>
            <person name="Atanasova L."/>
            <person name="Karlsson M."/>
            <person name="Huettel B."/>
            <person name="Barry K.W."/>
            <person name="Haridas S."/>
            <person name="Chen C."/>
            <person name="Bauer D."/>
            <person name="Andreopoulos W."/>
            <person name="Pangilinan J."/>
            <person name="LaButti K."/>
            <person name="Riley R."/>
            <person name="Lipzen A."/>
            <person name="Clum A."/>
            <person name="Drula E."/>
            <person name="Henrissat B."/>
            <person name="Kohler A."/>
            <person name="Grigoriev I.V."/>
            <person name="Martin F.M."/>
            <person name="Hacquard S."/>
        </authorList>
    </citation>
    <scope>NUCLEOTIDE SEQUENCE</scope>
    <source>
        <strain evidence="3">MPI-CAGE-AT-0016</strain>
    </source>
</reference>
<dbReference type="InterPro" id="IPR051540">
    <property type="entry name" value="S-2-haloacid_dehalogenase"/>
</dbReference>
<evidence type="ECO:0000256" key="1">
    <source>
        <dbReference type="ARBA" id="ARBA00008106"/>
    </source>
</evidence>
<dbReference type="EMBL" id="JAGPXD010000004">
    <property type="protein sequence ID" value="KAH7358083.1"/>
    <property type="molecule type" value="Genomic_DNA"/>
</dbReference>